<dbReference type="Pfam" id="PF01812">
    <property type="entry name" value="5-FTHF_cyc-lig"/>
    <property type="match status" value="1"/>
</dbReference>
<dbReference type="PANTHER" id="PTHR23407:SF1">
    <property type="entry name" value="5-FORMYLTETRAHYDROFOLATE CYCLO-LIGASE"/>
    <property type="match status" value="1"/>
</dbReference>
<dbReference type="GO" id="GO:0035999">
    <property type="term" value="P:tetrahydrofolate interconversion"/>
    <property type="evidence" value="ECO:0007669"/>
    <property type="project" value="TreeGrafter"/>
</dbReference>
<comment type="similarity">
    <text evidence="1 5">Belongs to the 5-formyltetrahydrofolate cyclo-ligase family.</text>
</comment>
<evidence type="ECO:0000256" key="2">
    <source>
        <dbReference type="ARBA" id="ARBA00022741"/>
    </source>
</evidence>
<evidence type="ECO:0000256" key="3">
    <source>
        <dbReference type="ARBA" id="ARBA00022840"/>
    </source>
</evidence>
<dbReference type="InterPro" id="IPR024185">
    <property type="entry name" value="FTHF_cligase-like_sf"/>
</dbReference>
<dbReference type="Gene3D" id="3.40.50.10420">
    <property type="entry name" value="NagB/RpiA/CoA transferase-like"/>
    <property type="match status" value="1"/>
</dbReference>
<dbReference type="Proteomes" id="UP000824118">
    <property type="component" value="Unassembled WGS sequence"/>
</dbReference>
<feature type="binding site" evidence="4">
    <location>
        <position position="61"/>
    </location>
    <ligand>
        <name>substrate</name>
    </ligand>
</feature>
<keyword evidence="2 4" id="KW-0547">Nucleotide-binding</keyword>
<reference evidence="6" key="1">
    <citation type="submission" date="2020-10" db="EMBL/GenBank/DDBJ databases">
        <authorList>
            <person name="Gilroy R."/>
        </authorList>
    </citation>
    <scope>NUCLEOTIDE SEQUENCE</scope>
    <source>
        <strain evidence="6">ChiGjej1B1-1684</strain>
    </source>
</reference>
<proteinExistence type="inferred from homology"/>
<reference evidence="6" key="2">
    <citation type="journal article" date="2021" name="PeerJ">
        <title>Extensive microbial diversity within the chicken gut microbiome revealed by metagenomics and culture.</title>
        <authorList>
            <person name="Gilroy R."/>
            <person name="Ravi A."/>
            <person name="Getino M."/>
            <person name="Pursley I."/>
            <person name="Horton D.L."/>
            <person name="Alikhan N.F."/>
            <person name="Baker D."/>
            <person name="Gharbi K."/>
            <person name="Hall N."/>
            <person name="Watson M."/>
            <person name="Adriaenssens E.M."/>
            <person name="Foster-Nyarko E."/>
            <person name="Jarju S."/>
            <person name="Secka A."/>
            <person name="Antonio M."/>
            <person name="Oren A."/>
            <person name="Chaudhuri R.R."/>
            <person name="La Ragione R."/>
            <person name="Hildebrand F."/>
            <person name="Pallen M.J."/>
        </authorList>
    </citation>
    <scope>NUCLEOTIDE SEQUENCE</scope>
    <source>
        <strain evidence="6">ChiGjej1B1-1684</strain>
    </source>
</reference>
<gene>
    <name evidence="6" type="ORF">IAD22_03615</name>
</gene>
<protein>
    <recommendedName>
        <fullName evidence="5">5-formyltetrahydrofolate cyclo-ligase</fullName>
        <ecNumber evidence="5">6.3.3.2</ecNumber>
    </recommendedName>
</protein>
<comment type="caution">
    <text evidence="6">The sequence shown here is derived from an EMBL/GenBank/DDBJ whole genome shotgun (WGS) entry which is preliminary data.</text>
</comment>
<sequence length="202" mass="23719">MPVNDIRIVKRELRKKYREIRENMSPQKKSRYDELLKKGFLASREYKNNDIVFAFVSKPIEIDTISIIEAVLKDGKRVAVPRCVTDKREMDFFFIESFDQLEKSTYGLMEPIPDKCEKVTDFSKGVCIVPGLAFDSEGFRLGFGMGYYDRFLSLFQGDKIGLCYSSCVKWKLPHGFFDRPVDLIITERFVRNIRKRKANRRQ</sequence>
<feature type="binding site" evidence="4">
    <location>
        <position position="56"/>
    </location>
    <ligand>
        <name>substrate</name>
    </ligand>
</feature>
<dbReference type="GO" id="GO:0005524">
    <property type="term" value="F:ATP binding"/>
    <property type="evidence" value="ECO:0007669"/>
    <property type="project" value="UniProtKB-KW"/>
</dbReference>
<keyword evidence="6" id="KW-0436">Ligase</keyword>
<evidence type="ECO:0000256" key="1">
    <source>
        <dbReference type="ARBA" id="ARBA00010638"/>
    </source>
</evidence>
<feature type="binding site" evidence="4">
    <location>
        <begin position="10"/>
        <end position="14"/>
    </location>
    <ligand>
        <name>ATP</name>
        <dbReference type="ChEBI" id="CHEBI:30616"/>
    </ligand>
</feature>
<dbReference type="GO" id="GO:0009396">
    <property type="term" value="P:folic acid-containing compound biosynthetic process"/>
    <property type="evidence" value="ECO:0007669"/>
    <property type="project" value="TreeGrafter"/>
</dbReference>
<comment type="cofactor">
    <cofactor evidence="5">
        <name>Mg(2+)</name>
        <dbReference type="ChEBI" id="CHEBI:18420"/>
    </cofactor>
</comment>
<dbReference type="GO" id="GO:0046872">
    <property type="term" value="F:metal ion binding"/>
    <property type="evidence" value="ECO:0007669"/>
    <property type="project" value="UniProtKB-KW"/>
</dbReference>
<evidence type="ECO:0000256" key="4">
    <source>
        <dbReference type="PIRSR" id="PIRSR006806-1"/>
    </source>
</evidence>
<dbReference type="EMBL" id="DVNG01000052">
    <property type="protein sequence ID" value="HIU50083.1"/>
    <property type="molecule type" value="Genomic_DNA"/>
</dbReference>
<accession>A0A9D1LXT4</accession>
<keyword evidence="5" id="KW-0479">Metal-binding</keyword>
<keyword evidence="5" id="KW-0460">Magnesium</keyword>
<evidence type="ECO:0000313" key="7">
    <source>
        <dbReference type="Proteomes" id="UP000824118"/>
    </source>
</evidence>
<dbReference type="PIRSF" id="PIRSF006806">
    <property type="entry name" value="FTHF_cligase"/>
    <property type="match status" value="1"/>
</dbReference>
<comment type="catalytic activity">
    <reaction evidence="5">
        <text>(6S)-5-formyl-5,6,7,8-tetrahydrofolate + ATP = (6R)-5,10-methenyltetrahydrofolate + ADP + phosphate</text>
        <dbReference type="Rhea" id="RHEA:10488"/>
        <dbReference type="ChEBI" id="CHEBI:30616"/>
        <dbReference type="ChEBI" id="CHEBI:43474"/>
        <dbReference type="ChEBI" id="CHEBI:57455"/>
        <dbReference type="ChEBI" id="CHEBI:57457"/>
        <dbReference type="ChEBI" id="CHEBI:456216"/>
        <dbReference type="EC" id="6.3.3.2"/>
    </reaction>
</comment>
<dbReference type="NCBIfam" id="TIGR02727">
    <property type="entry name" value="MTHFS_bact"/>
    <property type="match status" value="1"/>
</dbReference>
<feature type="binding site" evidence="4">
    <location>
        <begin position="140"/>
        <end position="148"/>
    </location>
    <ligand>
        <name>ATP</name>
        <dbReference type="ChEBI" id="CHEBI:30616"/>
    </ligand>
</feature>
<dbReference type="PANTHER" id="PTHR23407">
    <property type="entry name" value="ATPASE INHIBITOR/5-FORMYLTETRAHYDROFOLATE CYCLO-LIGASE"/>
    <property type="match status" value="1"/>
</dbReference>
<dbReference type="InterPro" id="IPR037171">
    <property type="entry name" value="NagB/RpiA_transferase-like"/>
</dbReference>
<dbReference type="GO" id="GO:0030272">
    <property type="term" value="F:5-formyltetrahydrofolate cyclo-ligase activity"/>
    <property type="evidence" value="ECO:0007669"/>
    <property type="project" value="UniProtKB-EC"/>
</dbReference>
<dbReference type="EC" id="6.3.3.2" evidence="5"/>
<evidence type="ECO:0000256" key="5">
    <source>
        <dbReference type="RuleBase" id="RU361279"/>
    </source>
</evidence>
<keyword evidence="3 4" id="KW-0067">ATP-binding</keyword>
<name>A0A9D1LXT4_9FIRM</name>
<dbReference type="SUPFAM" id="SSF100950">
    <property type="entry name" value="NagB/RpiA/CoA transferase-like"/>
    <property type="match status" value="1"/>
</dbReference>
<organism evidence="6 7">
    <name type="scientific">Candidatus Limousia pullorum</name>
    <dbReference type="NCBI Taxonomy" id="2840860"/>
    <lineage>
        <taxon>Bacteria</taxon>
        <taxon>Bacillati</taxon>
        <taxon>Bacillota</taxon>
        <taxon>Clostridia</taxon>
        <taxon>Eubacteriales</taxon>
        <taxon>Oscillospiraceae</taxon>
        <taxon>Oscillospiraceae incertae sedis</taxon>
        <taxon>Candidatus Limousia</taxon>
    </lineage>
</organism>
<dbReference type="AlphaFoldDB" id="A0A9D1LXT4"/>
<evidence type="ECO:0000313" key="6">
    <source>
        <dbReference type="EMBL" id="HIU50083.1"/>
    </source>
</evidence>
<dbReference type="InterPro" id="IPR002698">
    <property type="entry name" value="FTHF_cligase"/>
</dbReference>